<feature type="compositionally biased region" description="Pro residues" evidence="1">
    <location>
        <begin position="23"/>
        <end position="35"/>
    </location>
</feature>
<dbReference type="OrthoDB" id="10568659at2759"/>
<gene>
    <name evidence="2" type="ORF">Z520_04152</name>
</gene>
<feature type="region of interest" description="Disordered" evidence="1">
    <location>
        <begin position="1"/>
        <end position="52"/>
    </location>
</feature>
<keyword evidence="3" id="KW-1185">Reference proteome</keyword>
<dbReference type="Proteomes" id="UP000053411">
    <property type="component" value="Unassembled WGS sequence"/>
</dbReference>
<organism evidence="2 3">
    <name type="scientific">Fonsecaea multimorphosa CBS 102226</name>
    <dbReference type="NCBI Taxonomy" id="1442371"/>
    <lineage>
        <taxon>Eukaryota</taxon>
        <taxon>Fungi</taxon>
        <taxon>Dikarya</taxon>
        <taxon>Ascomycota</taxon>
        <taxon>Pezizomycotina</taxon>
        <taxon>Eurotiomycetes</taxon>
        <taxon>Chaetothyriomycetidae</taxon>
        <taxon>Chaetothyriales</taxon>
        <taxon>Herpotrichiellaceae</taxon>
        <taxon>Fonsecaea</taxon>
    </lineage>
</organism>
<feature type="compositionally biased region" description="Basic and acidic residues" evidence="1">
    <location>
        <begin position="11"/>
        <end position="20"/>
    </location>
</feature>
<name>A0A0D2IU16_9EURO</name>
<dbReference type="GeneID" id="27709898"/>
<protein>
    <submittedName>
        <fullName evidence="2">Uncharacterized protein</fullName>
    </submittedName>
</protein>
<accession>A0A0D2IU16</accession>
<evidence type="ECO:0000313" key="3">
    <source>
        <dbReference type="Proteomes" id="UP000053411"/>
    </source>
</evidence>
<evidence type="ECO:0000313" key="2">
    <source>
        <dbReference type="EMBL" id="KIY00467.1"/>
    </source>
</evidence>
<reference evidence="2 3" key="1">
    <citation type="submission" date="2015-01" db="EMBL/GenBank/DDBJ databases">
        <title>The Genome Sequence of Fonsecaea multimorphosa CBS 102226.</title>
        <authorList>
            <consortium name="The Broad Institute Genomics Platform"/>
            <person name="Cuomo C."/>
            <person name="de Hoog S."/>
            <person name="Gorbushina A."/>
            <person name="Stielow B."/>
            <person name="Teixiera M."/>
            <person name="Abouelleil A."/>
            <person name="Chapman S.B."/>
            <person name="Priest M."/>
            <person name="Young S.K."/>
            <person name="Wortman J."/>
            <person name="Nusbaum C."/>
            <person name="Birren B."/>
        </authorList>
    </citation>
    <scope>NUCLEOTIDE SEQUENCE [LARGE SCALE GENOMIC DNA]</scope>
    <source>
        <strain evidence="2 3">CBS 102226</strain>
    </source>
</reference>
<sequence>MGCILSKKLRKEMEEEDARRPAPSSPFFPPAPEPRPFQFIPLGKGDNLRTPPKRLTASERYREYRKKNAHLDKPGDASATMVIEKRRAWNRRALWGIVHKGCENGEKSRLGSGDSLECYCCMDKRVSPPRTPRYDAKEVLEEIARLEAEAEAARLAAAPADNPADAPADA</sequence>
<evidence type="ECO:0000256" key="1">
    <source>
        <dbReference type="SAM" id="MobiDB-lite"/>
    </source>
</evidence>
<dbReference type="RefSeq" id="XP_016634589.1">
    <property type="nucleotide sequence ID" value="XM_016774662.1"/>
</dbReference>
<dbReference type="AlphaFoldDB" id="A0A0D2IU16"/>
<dbReference type="VEuPathDB" id="FungiDB:Z520_04152"/>
<dbReference type="EMBL" id="KN848067">
    <property type="protein sequence ID" value="KIY00467.1"/>
    <property type="molecule type" value="Genomic_DNA"/>
</dbReference>
<proteinExistence type="predicted"/>